<dbReference type="GO" id="GO:0009898">
    <property type="term" value="C:cytoplasmic side of plasma membrane"/>
    <property type="evidence" value="ECO:0007669"/>
    <property type="project" value="TreeGrafter"/>
</dbReference>
<evidence type="ECO:0000259" key="3">
    <source>
        <dbReference type="Pfam" id="PF13614"/>
    </source>
</evidence>
<proteinExistence type="predicted"/>
<dbReference type="EMBL" id="JAAZQQ010000002">
    <property type="protein sequence ID" value="NKX44189.1"/>
    <property type="molecule type" value="Genomic_DNA"/>
</dbReference>
<protein>
    <submittedName>
        <fullName evidence="4">AAA family ATPase</fullName>
    </submittedName>
</protein>
<organism evidence="4 5">
    <name type="scientific">Roseicyclus persicicus</name>
    <dbReference type="NCBI Taxonomy" id="2650661"/>
    <lineage>
        <taxon>Bacteria</taxon>
        <taxon>Pseudomonadati</taxon>
        <taxon>Pseudomonadota</taxon>
        <taxon>Alphaproteobacteria</taxon>
        <taxon>Rhodobacterales</taxon>
        <taxon>Roseobacteraceae</taxon>
        <taxon>Roseicyclus</taxon>
    </lineage>
</organism>
<sequence length="429" mass="45661">MSSGLALRSEPAPVLACTVSQNVHHFDLLIEDMEAELGEAWGDLTFDEARAFLDQPDASALQFLALAVTAEDDLDLGMVGELVVAAKARRIRTILVAHDLGPAALHELLRLGADDFVPYPLAEGALHDAIARVRAPQPTPEPAAAAAPVAPVVAAQPEPAAPMAIAPRIGGKAAVFAVQGLAGGTGASTLAVNLAWELANIDKQRAPSVCLLDLDLQAGTVTTYLDLPRRDTVIEVLQDAQTMDVEAFKQALLGYENKLSVFPAPPELLPLDLIGPEEVEALLNLATQCFDIVVVDMPHTLVMWTETVLHRADVYFTTMELDMRSAQNAMRFIKALRAENLPVEKLNFVLNRAPGLTDLNGKGRVKKLAESLGVKIATQLPDGGKQVMQAGDHGEPLAATARKNVLRKEIAKLAAGLHKAMLGEAAAAK</sequence>
<evidence type="ECO:0000313" key="4">
    <source>
        <dbReference type="EMBL" id="NKX44189.1"/>
    </source>
</evidence>
<dbReference type="Gene3D" id="3.40.50.300">
    <property type="entry name" value="P-loop containing nucleotide triphosphate hydrolases"/>
    <property type="match status" value="1"/>
</dbReference>
<dbReference type="GO" id="GO:0005524">
    <property type="term" value="F:ATP binding"/>
    <property type="evidence" value="ECO:0007669"/>
    <property type="project" value="UniProtKB-KW"/>
</dbReference>
<evidence type="ECO:0000256" key="1">
    <source>
        <dbReference type="ARBA" id="ARBA00022741"/>
    </source>
</evidence>
<dbReference type="InterPro" id="IPR050625">
    <property type="entry name" value="ParA/MinD_ATPase"/>
</dbReference>
<dbReference type="Pfam" id="PF13614">
    <property type="entry name" value="AAA_31"/>
    <property type="match status" value="1"/>
</dbReference>
<evidence type="ECO:0000313" key="5">
    <source>
        <dbReference type="Proteomes" id="UP000526408"/>
    </source>
</evidence>
<dbReference type="GO" id="GO:0051782">
    <property type="term" value="P:negative regulation of cell division"/>
    <property type="evidence" value="ECO:0007669"/>
    <property type="project" value="TreeGrafter"/>
</dbReference>
<dbReference type="RefSeq" id="WP_168622577.1">
    <property type="nucleotide sequence ID" value="NZ_JAAZQQ010000002.1"/>
</dbReference>
<dbReference type="PANTHER" id="PTHR43384:SF6">
    <property type="entry name" value="SEPTUM SITE-DETERMINING PROTEIN MIND HOMOLOG, CHLOROPLASTIC"/>
    <property type="match status" value="1"/>
</dbReference>
<keyword evidence="5" id="KW-1185">Reference proteome</keyword>
<keyword evidence="2" id="KW-0067">ATP-binding</keyword>
<dbReference type="PANTHER" id="PTHR43384">
    <property type="entry name" value="SEPTUM SITE-DETERMINING PROTEIN MIND HOMOLOG, CHLOROPLASTIC-RELATED"/>
    <property type="match status" value="1"/>
</dbReference>
<accession>A0A7X6JY88</accession>
<feature type="domain" description="AAA" evidence="3">
    <location>
        <begin position="175"/>
        <end position="336"/>
    </location>
</feature>
<evidence type="ECO:0000256" key="2">
    <source>
        <dbReference type="ARBA" id="ARBA00022840"/>
    </source>
</evidence>
<dbReference type="Proteomes" id="UP000526408">
    <property type="component" value="Unassembled WGS sequence"/>
</dbReference>
<dbReference type="InterPro" id="IPR025669">
    <property type="entry name" value="AAA_dom"/>
</dbReference>
<gene>
    <name evidence="4" type="ORF">HCU73_06265</name>
</gene>
<dbReference type="SUPFAM" id="SSF52540">
    <property type="entry name" value="P-loop containing nucleoside triphosphate hydrolases"/>
    <property type="match status" value="1"/>
</dbReference>
<keyword evidence="1" id="KW-0547">Nucleotide-binding</keyword>
<name>A0A7X6JY88_9RHOB</name>
<reference evidence="4 5" key="1">
    <citation type="submission" date="2020-04" db="EMBL/GenBank/DDBJ databases">
        <authorList>
            <person name="Yoon J."/>
        </authorList>
    </citation>
    <scope>NUCLEOTIDE SEQUENCE [LARGE SCALE GENOMIC DNA]</scope>
    <source>
        <strain evidence="4 5">KMU-115</strain>
    </source>
</reference>
<dbReference type="InterPro" id="IPR027417">
    <property type="entry name" value="P-loop_NTPase"/>
</dbReference>
<comment type="caution">
    <text evidence="4">The sequence shown here is derived from an EMBL/GenBank/DDBJ whole genome shotgun (WGS) entry which is preliminary data.</text>
</comment>
<dbReference type="GO" id="GO:0005829">
    <property type="term" value="C:cytosol"/>
    <property type="evidence" value="ECO:0007669"/>
    <property type="project" value="TreeGrafter"/>
</dbReference>
<dbReference type="GO" id="GO:0016887">
    <property type="term" value="F:ATP hydrolysis activity"/>
    <property type="evidence" value="ECO:0007669"/>
    <property type="project" value="TreeGrafter"/>
</dbReference>
<dbReference type="AlphaFoldDB" id="A0A7X6JY88"/>